<dbReference type="Pfam" id="PF00300">
    <property type="entry name" value="His_Phos_1"/>
    <property type="match status" value="1"/>
</dbReference>
<protein>
    <recommendedName>
        <fullName evidence="3">Alpha-ribazole phosphatase</fullName>
    </recommendedName>
</protein>
<dbReference type="SUPFAM" id="SSF53254">
    <property type="entry name" value="Phosphoglycerate mutase-like"/>
    <property type="match status" value="1"/>
</dbReference>
<evidence type="ECO:0000313" key="2">
    <source>
        <dbReference type="Proteomes" id="UP000191025"/>
    </source>
</evidence>
<evidence type="ECO:0008006" key="3">
    <source>
        <dbReference type="Google" id="ProtNLM"/>
    </source>
</evidence>
<dbReference type="Gene3D" id="3.40.50.1240">
    <property type="entry name" value="Phosphoglycerate mutase-like"/>
    <property type="match status" value="1"/>
</dbReference>
<comment type="caution">
    <text evidence="1">The sequence shown here is derived from an EMBL/GenBank/DDBJ whole genome shotgun (WGS) entry which is preliminary data.</text>
</comment>
<proteinExistence type="predicted"/>
<accession>A0A1V4GSC9</accession>
<dbReference type="SMART" id="SM00855">
    <property type="entry name" value="PGAM"/>
    <property type="match status" value="1"/>
</dbReference>
<dbReference type="Proteomes" id="UP000191025">
    <property type="component" value="Unassembled WGS sequence"/>
</dbReference>
<dbReference type="InterPro" id="IPR050275">
    <property type="entry name" value="PGM_Phosphatase"/>
</dbReference>
<reference evidence="2" key="1">
    <citation type="submission" date="2017-03" db="EMBL/GenBank/DDBJ databases">
        <title>Draft genome sequence of Moraxella equi CCUG 4950T type strain.</title>
        <authorList>
            <person name="Salva-Serra F."/>
            <person name="Engstrom-Jakobsson H."/>
            <person name="Thorell K."/>
            <person name="Jaen-Luchoro D."/>
            <person name="Gonzales-Siles L."/>
            <person name="Karlsson R."/>
            <person name="Yazdan S."/>
            <person name="Boulund F."/>
            <person name="Johnning A."/>
            <person name="Engstrand L."/>
            <person name="Kristiansson E."/>
            <person name="Moore E."/>
        </authorList>
    </citation>
    <scope>NUCLEOTIDE SEQUENCE [LARGE SCALE GENOMIC DNA]</scope>
    <source>
        <strain evidence="2">CCUG 4441</strain>
    </source>
</reference>
<dbReference type="InterPro" id="IPR029033">
    <property type="entry name" value="His_PPase_superfam"/>
</dbReference>
<evidence type="ECO:0000313" key="1">
    <source>
        <dbReference type="EMBL" id="OPH35599.1"/>
    </source>
</evidence>
<gene>
    <name evidence="1" type="ORF">B5J94_09390</name>
</gene>
<dbReference type="AlphaFoldDB" id="A0A1V4GSC9"/>
<dbReference type="GO" id="GO:0016791">
    <property type="term" value="F:phosphatase activity"/>
    <property type="evidence" value="ECO:0007669"/>
    <property type="project" value="TreeGrafter"/>
</dbReference>
<dbReference type="PANTHER" id="PTHR48100">
    <property type="entry name" value="BROAD-SPECIFICITY PHOSPHATASE YOR283W-RELATED"/>
    <property type="match status" value="1"/>
</dbReference>
<sequence length="223" mass="25225">MNLKGGQSSAFLIGTNTMKSLYFIRHGESLANAGGTPLPNADIPLTEKGHTQAKDRLTHWQQLGIRPSHIYHSAMLRTQQTALPFCRYYGMTANTLDLLDELNTLAFDAIKDISVDARRLMNTNWWQTAGLDDRHGVGADSFGEFMGRVDTFIDRIDEFADNTLFFGHGIWLGLLAYRLMNLPVRDNADIRRFRAFQTAMPMHNTVLYRLDAADDVRSLVWTA</sequence>
<dbReference type="EMBL" id="MXAN01000064">
    <property type="protein sequence ID" value="OPH35599.1"/>
    <property type="molecule type" value="Genomic_DNA"/>
</dbReference>
<name>A0A1V4GSC9_MORLA</name>
<organism evidence="1 2">
    <name type="scientific">Moraxella lacunata</name>
    <dbReference type="NCBI Taxonomy" id="477"/>
    <lineage>
        <taxon>Bacteria</taxon>
        <taxon>Pseudomonadati</taxon>
        <taxon>Pseudomonadota</taxon>
        <taxon>Gammaproteobacteria</taxon>
        <taxon>Moraxellales</taxon>
        <taxon>Moraxellaceae</taxon>
        <taxon>Moraxella</taxon>
    </lineage>
</organism>
<dbReference type="InterPro" id="IPR013078">
    <property type="entry name" value="His_Pase_superF_clade-1"/>
</dbReference>
<dbReference type="CDD" id="cd07067">
    <property type="entry name" value="HP_PGM_like"/>
    <property type="match status" value="1"/>
</dbReference>